<proteinExistence type="predicted"/>
<protein>
    <submittedName>
        <fullName evidence="2">Uncharacterized protein</fullName>
    </submittedName>
</protein>
<dbReference type="Proteomes" id="UP000298327">
    <property type="component" value="Unassembled WGS sequence"/>
</dbReference>
<reference evidence="2 3" key="1">
    <citation type="submission" date="2019-02" db="EMBL/GenBank/DDBJ databases">
        <title>Genome sequencing of the rare red list fungi Dentipellis fragilis.</title>
        <authorList>
            <person name="Buettner E."/>
            <person name="Kellner H."/>
        </authorList>
    </citation>
    <scope>NUCLEOTIDE SEQUENCE [LARGE SCALE GENOMIC DNA]</scope>
    <source>
        <strain evidence="2 3">DSM 105465</strain>
    </source>
</reference>
<accession>A0A4Y9XZC5</accession>
<name>A0A4Y9XZC5_9AGAM</name>
<sequence>MPPLILYTHDTHTGTQPAYFTTRSTRKLDEHAPSEEAPASRHLDCEERENHTWHHGARWHDRQRRPFRNARTRTYETRSEDVLAGGGERAQASGGPGACARRSRADRCWLSLHDTGALSNVAGCEIEAYAHREECESMQDCDDAGSSTCGALHDAREEIHTVREIPGQQTTGASGRASHGGYTIVYGSRRIICSVVMGCACARRDGRMTGGRKGKTLCIGSDREVESMLANRDCSGSHAASGTRRILERYGKCDVEQRGGEYAVERASIRENILTRRSSVKTSDQWTRASWGADKVIFFDDMEVVDTDVEMWQVQVAARGSVGTAVPSCRAVPPRILARSRPPEGLGELRKHLRKPAAVFNSSSDHTRSRVQALQV</sequence>
<feature type="region of interest" description="Disordered" evidence="1">
    <location>
        <begin position="76"/>
        <end position="98"/>
    </location>
</feature>
<evidence type="ECO:0000256" key="1">
    <source>
        <dbReference type="SAM" id="MobiDB-lite"/>
    </source>
</evidence>
<evidence type="ECO:0000313" key="2">
    <source>
        <dbReference type="EMBL" id="TFY55038.1"/>
    </source>
</evidence>
<comment type="caution">
    <text evidence="2">The sequence shown here is derived from an EMBL/GenBank/DDBJ whole genome shotgun (WGS) entry which is preliminary data.</text>
</comment>
<gene>
    <name evidence="2" type="ORF">EVG20_g9468</name>
</gene>
<dbReference type="AlphaFoldDB" id="A0A4Y9XZC5"/>
<dbReference type="EMBL" id="SEOQ01000960">
    <property type="protein sequence ID" value="TFY55038.1"/>
    <property type="molecule type" value="Genomic_DNA"/>
</dbReference>
<organism evidence="2 3">
    <name type="scientific">Dentipellis fragilis</name>
    <dbReference type="NCBI Taxonomy" id="205917"/>
    <lineage>
        <taxon>Eukaryota</taxon>
        <taxon>Fungi</taxon>
        <taxon>Dikarya</taxon>
        <taxon>Basidiomycota</taxon>
        <taxon>Agaricomycotina</taxon>
        <taxon>Agaricomycetes</taxon>
        <taxon>Russulales</taxon>
        <taxon>Hericiaceae</taxon>
        <taxon>Dentipellis</taxon>
    </lineage>
</organism>
<keyword evidence="3" id="KW-1185">Reference proteome</keyword>
<evidence type="ECO:0000313" key="3">
    <source>
        <dbReference type="Proteomes" id="UP000298327"/>
    </source>
</evidence>